<keyword evidence="4" id="KW-1185">Reference proteome</keyword>
<dbReference type="EMBL" id="JAAMPC010000016">
    <property type="protein sequence ID" value="KAG2252042.1"/>
    <property type="molecule type" value="Genomic_DNA"/>
</dbReference>
<gene>
    <name evidence="3" type="ORF">Bca52824_082178</name>
</gene>
<dbReference type="GO" id="GO:0004523">
    <property type="term" value="F:RNA-DNA hybrid ribonuclease activity"/>
    <property type="evidence" value="ECO:0007669"/>
    <property type="project" value="InterPro"/>
</dbReference>
<feature type="domain" description="RNase H type-1" evidence="1">
    <location>
        <begin position="215"/>
        <end position="286"/>
    </location>
</feature>
<evidence type="ECO:0000259" key="1">
    <source>
        <dbReference type="Pfam" id="PF13456"/>
    </source>
</evidence>
<feature type="domain" description="Reverse transcriptase zinc-binding" evidence="2">
    <location>
        <begin position="38"/>
        <end position="103"/>
    </location>
</feature>
<dbReference type="InterPro" id="IPR026960">
    <property type="entry name" value="RVT-Znf"/>
</dbReference>
<evidence type="ECO:0008006" key="5">
    <source>
        <dbReference type="Google" id="ProtNLM"/>
    </source>
</evidence>
<evidence type="ECO:0000313" key="4">
    <source>
        <dbReference type="Proteomes" id="UP000886595"/>
    </source>
</evidence>
<reference evidence="3 4" key="1">
    <citation type="submission" date="2020-02" db="EMBL/GenBank/DDBJ databases">
        <authorList>
            <person name="Ma Q."/>
            <person name="Huang Y."/>
            <person name="Song X."/>
            <person name="Pei D."/>
        </authorList>
    </citation>
    <scope>NUCLEOTIDE SEQUENCE [LARGE SCALE GENOMIC DNA]</scope>
    <source>
        <strain evidence="3">Sxm20200214</strain>
        <tissue evidence="3">Leaf</tissue>
    </source>
</reference>
<protein>
    <recommendedName>
        <fullName evidence="5">Reverse transcriptase zinc-binding domain-containing protein</fullName>
    </recommendedName>
</protein>
<dbReference type="Pfam" id="PF13456">
    <property type="entry name" value="RVT_3"/>
    <property type="match status" value="1"/>
</dbReference>
<dbReference type="GO" id="GO:0003676">
    <property type="term" value="F:nucleic acid binding"/>
    <property type="evidence" value="ECO:0007669"/>
    <property type="project" value="InterPro"/>
</dbReference>
<dbReference type="AlphaFoldDB" id="A0A8X7PJY7"/>
<name>A0A8X7PJY7_BRACI</name>
<dbReference type="Pfam" id="PF13966">
    <property type="entry name" value="zf-RVT"/>
    <property type="match status" value="1"/>
</dbReference>
<dbReference type="InterPro" id="IPR002156">
    <property type="entry name" value="RNaseH_domain"/>
</dbReference>
<proteinExistence type="predicted"/>
<dbReference type="PANTHER" id="PTHR47074:SF53">
    <property type="entry name" value="REVERSE TRANSCRIPTASE-LIKE PROTEIN"/>
    <property type="match status" value="1"/>
</dbReference>
<dbReference type="InterPro" id="IPR052929">
    <property type="entry name" value="RNase_H-like_EbsB-rel"/>
</dbReference>
<evidence type="ECO:0000259" key="2">
    <source>
        <dbReference type="Pfam" id="PF13966"/>
    </source>
</evidence>
<dbReference type="Proteomes" id="UP000886595">
    <property type="component" value="Unassembled WGS sequence"/>
</dbReference>
<organism evidence="3 4">
    <name type="scientific">Brassica carinata</name>
    <name type="common">Ethiopian mustard</name>
    <name type="synonym">Abyssinian cabbage</name>
    <dbReference type="NCBI Taxonomy" id="52824"/>
    <lineage>
        <taxon>Eukaryota</taxon>
        <taxon>Viridiplantae</taxon>
        <taxon>Streptophyta</taxon>
        <taxon>Embryophyta</taxon>
        <taxon>Tracheophyta</taxon>
        <taxon>Spermatophyta</taxon>
        <taxon>Magnoliopsida</taxon>
        <taxon>eudicotyledons</taxon>
        <taxon>Gunneridae</taxon>
        <taxon>Pentapetalae</taxon>
        <taxon>rosids</taxon>
        <taxon>malvids</taxon>
        <taxon>Brassicales</taxon>
        <taxon>Brassicaceae</taxon>
        <taxon>Brassiceae</taxon>
        <taxon>Brassica</taxon>
    </lineage>
</organism>
<dbReference type="OrthoDB" id="1002563at2759"/>
<evidence type="ECO:0000313" key="3">
    <source>
        <dbReference type="EMBL" id="KAG2252042.1"/>
    </source>
</evidence>
<accession>A0A8X7PJY7</accession>
<dbReference type="PANTHER" id="PTHR47074">
    <property type="entry name" value="BNAC02G40300D PROTEIN"/>
    <property type="match status" value="1"/>
</dbReference>
<comment type="caution">
    <text evidence="3">The sequence shown here is derived from an EMBL/GenBank/DDBJ whole genome shotgun (WGS) entry which is preliminary data.</text>
</comment>
<sequence length="340" mass="38236">MLPGEVDDCYVGLFKTWGLHSIVDGASVTRGSGAKCSEERIWKILTLPNIRMFLWRAVSSALAVAERLKSGGLGVEITCKLCQGGTETINHVFFQCPTATRTWSDVGIALPIASLQCSLEDNLSFAFDIMEDKSRPQTLVRTVPWVLWLIWKNINSIMYAETQIYQEKLLRDMIEEVEQWFMLNNAAPRDTVERPCLQNCDRWLPPEEGLIKCNIHANWRSTALHSGIAWIARDQAGNVSHHARDAITHAPNRMVAEIRYVIWSLTSLSDIGVTKVIIASDYNEVLKEKFAMVAFEGETITANGIARDIAKSVFRDGRFQSCLALGGPSWLHDRLAREKN</sequence>